<organism evidence="3 4">
    <name type="scientific">Streptomyces cavernicola</name>
    <dbReference type="NCBI Taxonomy" id="3043613"/>
    <lineage>
        <taxon>Bacteria</taxon>
        <taxon>Bacillati</taxon>
        <taxon>Actinomycetota</taxon>
        <taxon>Actinomycetes</taxon>
        <taxon>Kitasatosporales</taxon>
        <taxon>Streptomycetaceae</taxon>
        <taxon>Streptomyces</taxon>
    </lineage>
</organism>
<feature type="compositionally biased region" description="Basic and acidic residues" evidence="2">
    <location>
        <begin position="71"/>
        <end position="90"/>
    </location>
</feature>
<dbReference type="EMBL" id="JASCIQ010000002">
    <property type="protein sequence ID" value="MDI3402875.1"/>
    <property type="molecule type" value="Genomic_DNA"/>
</dbReference>
<keyword evidence="4" id="KW-1185">Reference proteome</keyword>
<evidence type="ECO:0000313" key="3">
    <source>
        <dbReference type="EMBL" id="MDI3402875.1"/>
    </source>
</evidence>
<evidence type="ECO:0008006" key="5">
    <source>
        <dbReference type="Google" id="ProtNLM"/>
    </source>
</evidence>
<reference evidence="3 4" key="1">
    <citation type="submission" date="2023-05" db="EMBL/GenBank/DDBJ databases">
        <title>Draft genome sequence of Streptomyces sp. B-S-A6 isolated from a cave soil in Thailand.</title>
        <authorList>
            <person name="Chamroensaksri N."/>
            <person name="Muangham S."/>
        </authorList>
    </citation>
    <scope>NUCLEOTIDE SEQUENCE [LARGE SCALE GENOMIC DNA]</scope>
    <source>
        <strain evidence="3 4">B-S-A6</strain>
    </source>
</reference>
<proteinExistence type="predicted"/>
<evidence type="ECO:0000256" key="1">
    <source>
        <dbReference type="SAM" id="Coils"/>
    </source>
</evidence>
<evidence type="ECO:0000313" key="4">
    <source>
        <dbReference type="Proteomes" id="UP001223978"/>
    </source>
</evidence>
<name>A0ABT6S448_9ACTN</name>
<dbReference type="RefSeq" id="WP_282540806.1">
    <property type="nucleotide sequence ID" value="NZ_JASCIQ010000002.1"/>
</dbReference>
<feature type="coiled-coil region" evidence="1">
    <location>
        <begin position="364"/>
        <end position="408"/>
    </location>
</feature>
<sequence length="504" mass="56996">MHRWSPLNDRQLALLGRLDAGEELSAQGPSERRSAYALRDRGLLAVRRRRGVLSAEVTDAGKFYLKHGHHPDHPGHAAEPKEPAVTEPKPRSRPAKARPEHEQQTATAPHAKPRPTKGATKPAAALYSERPIPVARRAKAARLMEQLVAEQQVIIREPDDGQVAEWRRVIDFAKRHGLVPAGKRIEKYRMCNATRYLQISLLDGPHPNSGHQQPESAPQVPVPAQLRSLHPVVAALRDDESRLAMPTEPRRRALRVFQGLAAEAVRRGHRVKEHPVQGSYRRPGYSYNGRYVPASFASREGELDLVIGDFTYSATIKQENPRSEDPERSKKLLLELGYSPSNRRSQWADRKRWSLEDVLGAVLEELETRAVEDAQRKVDEARAAEEHKARWEEAMAAAKQQAVQAQLASVLNEQAAQWKDVAVLRQYCEALERRIDEAVDVEAAEVASAREWLAWARRHIEANDPLHQLPEMPTTHEPKPDELKPYLHGWNPYGPEPHSRWGNF</sequence>
<gene>
    <name evidence="3" type="ORF">QIS96_03430</name>
</gene>
<evidence type="ECO:0000256" key="2">
    <source>
        <dbReference type="SAM" id="MobiDB-lite"/>
    </source>
</evidence>
<protein>
    <recommendedName>
        <fullName evidence="5">PE-PGRS family protein</fullName>
    </recommendedName>
</protein>
<keyword evidence="1" id="KW-0175">Coiled coil</keyword>
<dbReference type="Proteomes" id="UP001223978">
    <property type="component" value="Unassembled WGS sequence"/>
</dbReference>
<feature type="region of interest" description="Disordered" evidence="2">
    <location>
        <begin position="64"/>
        <end position="123"/>
    </location>
</feature>
<comment type="caution">
    <text evidence="3">The sequence shown here is derived from an EMBL/GenBank/DDBJ whole genome shotgun (WGS) entry which is preliminary data.</text>
</comment>
<accession>A0ABT6S448</accession>